<accession>X1T5T9</accession>
<sequence length="290" mass="32129">NLSTTIGSGGRRIAFMAHMDELGFLINYVEKNGYLRFKPIGGWDVRGVYNRVVDIVTDQGIVQGVIGLKPPHLLKKEEFNKIYNWDDLYIDIGVESDQEATGRGIIPVLPARLKKDFVILNEKYVVTRGLDDRVGCALNLLLLENFLHDLPKNTITLVWTVQEETGLRGAQAFSAHNSFDEVYTLDTISAGNLPWGNFHQSPARTGGGPVIRLADRKGVSSLRLRNFVKGIAKKNKIKVQEIVTGGTTDAAAAFEAGLNSIPLCIPVKYTHSQVEMISIVDYHNTLKLLL</sequence>
<dbReference type="GO" id="GO:0004177">
    <property type="term" value="F:aminopeptidase activity"/>
    <property type="evidence" value="ECO:0007669"/>
    <property type="project" value="UniProtKB-KW"/>
</dbReference>
<keyword evidence="2" id="KW-0031">Aminopeptidase</keyword>
<evidence type="ECO:0000313" key="6">
    <source>
        <dbReference type="EMBL" id="GAI86756.1"/>
    </source>
</evidence>
<evidence type="ECO:0000256" key="1">
    <source>
        <dbReference type="ARBA" id="ARBA00006272"/>
    </source>
</evidence>
<feature type="non-terminal residue" evidence="6">
    <location>
        <position position="1"/>
    </location>
</feature>
<dbReference type="InterPro" id="IPR008007">
    <property type="entry name" value="Peptidase_M42"/>
</dbReference>
<protein>
    <recommendedName>
        <fullName evidence="7">Peptidase M42 family protein</fullName>
    </recommendedName>
</protein>
<proteinExistence type="inferred from homology"/>
<gene>
    <name evidence="6" type="ORF">S12H4_19953</name>
</gene>
<dbReference type="Gene3D" id="2.40.30.40">
    <property type="entry name" value="Peptidase M42, domain 2"/>
    <property type="match status" value="1"/>
</dbReference>
<keyword evidence="4" id="KW-0479">Metal-binding</keyword>
<dbReference type="InterPro" id="IPR051464">
    <property type="entry name" value="Peptidase_M42_aminopept"/>
</dbReference>
<comment type="similarity">
    <text evidence="1">Belongs to the peptidase M42 family.</text>
</comment>
<evidence type="ECO:0000256" key="3">
    <source>
        <dbReference type="ARBA" id="ARBA00022670"/>
    </source>
</evidence>
<dbReference type="PANTHER" id="PTHR32481">
    <property type="entry name" value="AMINOPEPTIDASE"/>
    <property type="match status" value="1"/>
</dbReference>
<name>X1T5T9_9ZZZZ</name>
<keyword evidence="3" id="KW-0645">Protease</keyword>
<evidence type="ECO:0000256" key="2">
    <source>
        <dbReference type="ARBA" id="ARBA00022438"/>
    </source>
</evidence>
<evidence type="ECO:0000256" key="4">
    <source>
        <dbReference type="ARBA" id="ARBA00022723"/>
    </source>
</evidence>
<evidence type="ECO:0008006" key="7">
    <source>
        <dbReference type="Google" id="ProtNLM"/>
    </source>
</evidence>
<comment type="caution">
    <text evidence="6">The sequence shown here is derived from an EMBL/GenBank/DDBJ whole genome shotgun (WGS) entry which is preliminary data.</text>
</comment>
<dbReference type="AlphaFoldDB" id="X1T5T9"/>
<dbReference type="Pfam" id="PF05343">
    <property type="entry name" value="Peptidase_M42"/>
    <property type="match status" value="1"/>
</dbReference>
<dbReference type="GO" id="GO:0046872">
    <property type="term" value="F:metal ion binding"/>
    <property type="evidence" value="ECO:0007669"/>
    <property type="project" value="UniProtKB-KW"/>
</dbReference>
<organism evidence="6">
    <name type="scientific">marine sediment metagenome</name>
    <dbReference type="NCBI Taxonomy" id="412755"/>
    <lineage>
        <taxon>unclassified sequences</taxon>
        <taxon>metagenomes</taxon>
        <taxon>ecological metagenomes</taxon>
    </lineage>
</organism>
<evidence type="ECO:0000256" key="5">
    <source>
        <dbReference type="ARBA" id="ARBA00022801"/>
    </source>
</evidence>
<dbReference type="Gene3D" id="3.40.630.10">
    <property type="entry name" value="Zn peptidases"/>
    <property type="match status" value="1"/>
</dbReference>
<reference evidence="6" key="1">
    <citation type="journal article" date="2014" name="Front. Microbiol.">
        <title>High frequency of phylogenetically diverse reductive dehalogenase-homologous genes in deep subseafloor sedimentary metagenomes.</title>
        <authorList>
            <person name="Kawai M."/>
            <person name="Futagami T."/>
            <person name="Toyoda A."/>
            <person name="Takaki Y."/>
            <person name="Nishi S."/>
            <person name="Hori S."/>
            <person name="Arai W."/>
            <person name="Tsubouchi T."/>
            <person name="Morono Y."/>
            <person name="Uchiyama I."/>
            <person name="Ito T."/>
            <person name="Fujiyama A."/>
            <person name="Inagaki F."/>
            <person name="Takami H."/>
        </authorList>
    </citation>
    <scope>NUCLEOTIDE SEQUENCE</scope>
    <source>
        <strain evidence="6">Expedition CK06-06</strain>
    </source>
</reference>
<feature type="non-terminal residue" evidence="6">
    <location>
        <position position="290"/>
    </location>
</feature>
<keyword evidence="5" id="KW-0378">Hydrolase</keyword>
<dbReference type="GO" id="GO:0006508">
    <property type="term" value="P:proteolysis"/>
    <property type="evidence" value="ECO:0007669"/>
    <property type="project" value="UniProtKB-KW"/>
</dbReference>
<dbReference type="InterPro" id="IPR023367">
    <property type="entry name" value="Peptidase_M42_dom2"/>
</dbReference>
<dbReference type="SUPFAM" id="SSF101821">
    <property type="entry name" value="Aminopeptidase/glucanase lid domain"/>
    <property type="match status" value="1"/>
</dbReference>
<dbReference type="SUPFAM" id="SSF53187">
    <property type="entry name" value="Zn-dependent exopeptidases"/>
    <property type="match status" value="1"/>
</dbReference>
<dbReference type="PANTHER" id="PTHR32481:SF0">
    <property type="entry name" value="AMINOPEPTIDASE YPDE-RELATED"/>
    <property type="match status" value="1"/>
</dbReference>
<dbReference type="EMBL" id="BARW01010046">
    <property type="protein sequence ID" value="GAI86756.1"/>
    <property type="molecule type" value="Genomic_DNA"/>
</dbReference>